<evidence type="ECO:0000256" key="2">
    <source>
        <dbReference type="SAM" id="Phobius"/>
    </source>
</evidence>
<keyword evidence="1" id="KW-0175">Coiled coil</keyword>
<keyword evidence="2" id="KW-1133">Transmembrane helix</keyword>
<dbReference type="PANTHER" id="PTHR11439:SF483">
    <property type="entry name" value="PEPTIDE SYNTHASE GLIP-LIKE, PUTATIVE (AFU_ORTHOLOGUE AFUA_3G12920)-RELATED"/>
    <property type="match status" value="1"/>
</dbReference>
<keyword evidence="4" id="KW-1185">Reference proteome</keyword>
<evidence type="ECO:0000313" key="4">
    <source>
        <dbReference type="Proteomes" id="UP000186817"/>
    </source>
</evidence>
<dbReference type="EMBL" id="LSRX01002056">
    <property type="protein sequence ID" value="OLP76333.1"/>
    <property type="molecule type" value="Genomic_DNA"/>
</dbReference>
<comment type="caution">
    <text evidence="3">The sequence shown here is derived from an EMBL/GenBank/DDBJ whole genome shotgun (WGS) entry which is preliminary data.</text>
</comment>
<evidence type="ECO:0000256" key="1">
    <source>
        <dbReference type="SAM" id="Coils"/>
    </source>
</evidence>
<evidence type="ECO:0000313" key="3">
    <source>
        <dbReference type="EMBL" id="OLP76333.1"/>
    </source>
</evidence>
<name>A0A1Q9C089_SYMMI</name>
<gene>
    <name evidence="3" type="primary">GIP</name>
    <name evidence="3" type="ORF">AK812_SmicGene43749</name>
</gene>
<keyword evidence="2" id="KW-0812">Transmembrane</keyword>
<dbReference type="CDD" id="cd09272">
    <property type="entry name" value="RNase_HI_RT_Ty1"/>
    <property type="match status" value="1"/>
</dbReference>
<reference evidence="3 4" key="1">
    <citation type="submission" date="2016-02" db="EMBL/GenBank/DDBJ databases">
        <title>Genome analysis of coral dinoflagellate symbionts highlights evolutionary adaptations to a symbiotic lifestyle.</title>
        <authorList>
            <person name="Aranda M."/>
            <person name="Li Y."/>
            <person name="Liew Y.J."/>
            <person name="Baumgarten S."/>
            <person name="Simakov O."/>
            <person name="Wilson M."/>
            <person name="Piel J."/>
            <person name="Ashoor H."/>
            <person name="Bougouffa S."/>
            <person name="Bajic V.B."/>
            <person name="Ryu T."/>
            <person name="Ravasi T."/>
            <person name="Bayer T."/>
            <person name="Micklem G."/>
            <person name="Kim H."/>
            <person name="Bhak J."/>
            <person name="Lajeunesse T.C."/>
            <person name="Voolstra C.R."/>
        </authorList>
    </citation>
    <scope>NUCLEOTIDE SEQUENCE [LARGE SCALE GENOMIC DNA]</scope>
    <source>
        <strain evidence="3 4">CCMP2467</strain>
    </source>
</reference>
<proteinExistence type="predicted"/>
<dbReference type="PANTHER" id="PTHR11439">
    <property type="entry name" value="GAG-POL-RELATED RETROTRANSPOSON"/>
    <property type="match status" value="1"/>
</dbReference>
<keyword evidence="2" id="KW-0472">Membrane</keyword>
<protein>
    <submittedName>
        <fullName evidence="3">Copia protein</fullName>
    </submittedName>
</protein>
<dbReference type="Proteomes" id="UP000186817">
    <property type="component" value="Unassembled WGS sequence"/>
</dbReference>
<dbReference type="AlphaFoldDB" id="A0A1Q9C089"/>
<organism evidence="3 4">
    <name type="scientific">Symbiodinium microadriaticum</name>
    <name type="common">Dinoflagellate</name>
    <name type="synonym">Zooxanthella microadriatica</name>
    <dbReference type="NCBI Taxonomy" id="2951"/>
    <lineage>
        <taxon>Eukaryota</taxon>
        <taxon>Sar</taxon>
        <taxon>Alveolata</taxon>
        <taxon>Dinophyceae</taxon>
        <taxon>Suessiales</taxon>
        <taxon>Symbiodiniaceae</taxon>
        <taxon>Symbiodinium</taxon>
    </lineage>
</organism>
<feature type="transmembrane region" description="Helical" evidence="2">
    <location>
        <begin position="577"/>
        <end position="606"/>
    </location>
</feature>
<accession>A0A1Q9C089</accession>
<dbReference type="OrthoDB" id="443276at2759"/>
<feature type="coiled-coil region" evidence="1">
    <location>
        <begin position="654"/>
        <end position="695"/>
    </location>
</feature>
<sequence>MGVLRRPADGENTESYTRLTTKVVRDWRRRPGWTRRSRLVAREFRTGSPWTEELFAPASSLGVVHSFLVWAISAGLEVVSLDIKDAYLQVPQPSPAIITVDARIFSEEATGQVTYVLERLLPGQRVGASSWYNYAKEMLEVAGMENFVKEPTLFRSQRGKERAGLILHADDGLLASSPKERERLLRSIGAKVSIQMSSPLLRVGDEIEFLKRRYVLTEEGLVVFPSNRYAEALFAGVGKEAKVRDTPADASFLEIDSSEELDGDKARLYREATGRLLYLSHSRGDIQFATCILASKMAKPTRTSWRWLQRVIGFLKKVPMFGILLRPARSEACLGYGGGASDLQPGSKVVVEAVTDADWAGDKQTRRSRTAIQIYVAGSMVASFVRSQRSIALSSGESEFIALVGGASEALYVGDCLKFLVEGEELEVEVRSRSDFAACRGIAQRVGCGRIRHLDASLLWVQLAVKGKRLVIGTVAGSMNPADIGTKPLAGPRLRELMFLMGGRTPDLEPYGEHDHNEACAKRGMAKVFKEIRESGVAVSVNTIKRHLPLMILLCQAAQVEGLSLAGPLLAMIDDEFASLVLTTAVLGLLCIMVFLGFPFCCLWLARRLCCLWRGERKTAQGKAGEEAREASVQANMGLSKSEERFQQEYIDRTVELRQIVAEQRDELNKFERQVRTLREEKRALERELTLARARAVPPEQIAIAPARGERYHLPSCGNIRHSVTLCRRRPDQGDGEAERAARGAVHKEIRKQGRAVRKATRWEAMGKHCEAFHLQSEFVLSPRCQCCTSSLRTFAGKTHLDPVAGIGGLTFCGSHSLHALARYRRWVCAEPEAIGAGARRLRVTDQGLGATGHMDGNAFHLVFVGARWNAGVRDLVRVRAQRAPPAVRSAASSARARRWWTMLAVSVQQAVTSTALGSAWPAPLHASRQSAVLDLADAAGPNHLPLRGL</sequence>